<dbReference type="Proteomes" id="UP000660262">
    <property type="component" value="Unassembled WGS sequence"/>
</dbReference>
<keyword evidence="2" id="KW-1133">Transmembrane helix</keyword>
<sequence>MSSSSAPVLEADTTNTNDEPVELSADDWEILDSNAAKEDSSGVSASVNGVKRETTLRSPLRGVGLGITQRDALRGFTSLESEISHDNDERLREEDRVETSEDALRKARANYGQAGYRDPTLAMICTGMVLVLVGCLVLAVPEWYLTTVYVDADAYGDIGFEIVAPACVLRKTAAILISIGLYAMYASNALVVPLRALVGYRLAPTPLTPARQTQACGHVALALILPALTNALVIGFHFRRTGSGGLDVRIFNEAGMGAEAMIFVMLAAVLAQYAEQLPKRVEVGRMRVRTPAGNDSLLTIYRVAMWLGAISGFVYMIRPKWIVTSQLSEYEEPHAMQAAMDGFDVRTYSAFGLVTPKGKFVEALPREAQASAPGEALAAFRRLYPGKAAIQTASMLAMDIGARRLGALLVAEAYLLLDMYSETSFAHVYTTHIFVTLRALISTVASFHAQASGHFTSTHISDGVTCLFFFVVYVLVGRWTPSAWRQHGE</sequence>
<reference evidence="3" key="1">
    <citation type="submission" date="2020-10" db="EMBL/GenBank/DDBJ databases">
        <title>Unveiling of a novel bifunctional photoreceptor, Dualchrome1, isolated from a cosmopolitan green alga.</title>
        <authorList>
            <person name="Suzuki S."/>
            <person name="Kawachi M."/>
        </authorList>
    </citation>
    <scope>NUCLEOTIDE SEQUENCE</scope>
    <source>
        <strain evidence="3">NIES 2893</strain>
    </source>
</reference>
<feature type="transmembrane region" description="Helical" evidence="2">
    <location>
        <begin position="219"/>
        <end position="238"/>
    </location>
</feature>
<name>A0A830HR19_9CHLO</name>
<proteinExistence type="predicted"/>
<protein>
    <submittedName>
        <fullName evidence="3">Uncharacterized protein</fullName>
    </submittedName>
</protein>
<feature type="transmembrane region" description="Helical" evidence="2">
    <location>
        <begin position="258"/>
        <end position="275"/>
    </location>
</feature>
<keyword evidence="2" id="KW-0472">Membrane</keyword>
<keyword evidence="2" id="KW-0812">Transmembrane</keyword>
<gene>
    <name evidence="3" type="ORF">PPROV_000786200</name>
</gene>
<feature type="compositionally biased region" description="Polar residues" evidence="1">
    <location>
        <begin position="1"/>
        <end position="18"/>
    </location>
</feature>
<organism evidence="3 4">
    <name type="scientific">Pycnococcus provasolii</name>
    <dbReference type="NCBI Taxonomy" id="41880"/>
    <lineage>
        <taxon>Eukaryota</taxon>
        <taxon>Viridiplantae</taxon>
        <taxon>Chlorophyta</taxon>
        <taxon>Pseudoscourfieldiophyceae</taxon>
        <taxon>Pseudoscourfieldiales</taxon>
        <taxon>Pycnococcaceae</taxon>
        <taxon>Pycnococcus</taxon>
    </lineage>
</organism>
<feature type="transmembrane region" description="Helical" evidence="2">
    <location>
        <begin position="121"/>
        <end position="140"/>
    </location>
</feature>
<keyword evidence="4" id="KW-1185">Reference proteome</keyword>
<feature type="transmembrane region" description="Helical" evidence="2">
    <location>
        <begin position="296"/>
        <end position="317"/>
    </location>
</feature>
<evidence type="ECO:0000313" key="3">
    <source>
        <dbReference type="EMBL" id="GHP09125.1"/>
    </source>
</evidence>
<evidence type="ECO:0000256" key="1">
    <source>
        <dbReference type="SAM" id="MobiDB-lite"/>
    </source>
</evidence>
<evidence type="ECO:0000313" key="4">
    <source>
        <dbReference type="Proteomes" id="UP000660262"/>
    </source>
</evidence>
<dbReference type="EMBL" id="BNJQ01000023">
    <property type="protein sequence ID" value="GHP09125.1"/>
    <property type="molecule type" value="Genomic_DNA"/>
</dbReference>
<feature type="transmembrane region" description="Helical" evidence="2">
    <location>
        <begin position="173"/>
        <end position="198"/>
    </location>
</feature>
<comment type="caution">
    <text evidence="3">The sequence shown here is derived from an EMBL/GenBank/DDBJ whole genome shotgun (WGS) entry which is preliminary data.</text>
</comment>
<dbReference type="AlphaFoldDB" id="A0A830HR19"/>
<feature type="region of interest" description="Disordered" evidence="1">
    <location>
        <begin position="1"/>
        <end position="24"/>
    </location>
</feature>
<accession>A0A830HR19</accession>
<evidence type="ECO:0000256" key="2">
    <source>
        <dbReference type="SAM" id="Phobius"/>
    </source>
</evidence>